<keyword evidence="6" id="KW-1185">Reference proteome</keyword>
<dbReference type="OrthoDB" id="461984at2"/>
<evidence type="ECO:0000313" key="5">
    <source>
        <dbReference type="EMBL" id="PTN01308.1"/>
    </source>
</evidence>
<dbReference type="SUPFAM" id="SSF47413">
    <property type="entry name" value="lambda repressor-like DNA-binding domains"/>
    <property type="match status" value="1"/>
</dbReference>
<sequence length="108" mass="11837">MVFGQELIESAHEAQAIAEGISQPGAVFTPESIDVATLRKSLGLSQSRFAERYCLPVSTIRDWEQGRRRPDRAAFLLLRLIEAEPELVAKTLANADAPTARRSCAPSD</sequence>
<comment type="caution">
    <text evidence="5">The sequence shown here is derived from an EMBL/GenBank/DDBJ whole genome shotgun (WGS) entry which is preliminary data.</text>
</comment>
<evidence type="ECO:0000313" key="6">
    <source>
        <dbReference type="Proteomes" id="UP000243859"/>
    </source>
</evidence>
<dbReference type="InterPro" id="IPR052359">
    <property type="entry name" value="HTH-type_reg/antitoxin"/>
</dbReference>
<keyword evidence="1" id="KW-0805">Transcription regulation</keyword>
<dbReference type="Proteomes" id="UP000243859">
    <property type="component" value="Unassembled WGS sequence"/>
</dbReference>
<dbReference type="PROSITE" id="PS50943">
    <property type="entry name" value="HTH_CROC1"/>
    <property type="match status" value="1"/>
</dbReference>
<evidence type="ECO:0000259" key="4">
    <source>
        <dbReference type="PROSITE" id="PS50943"/>
    </source>
</evidence>
<dbReference type="Pfam" id="PF01381">
    <property type="entry name" value="HTH_3"/>
    <property type="match status" value="1"/>
</dbReference>
<dbReference type="Gene3D" id="1.10.260.40">
    <property type="entry name" value="lambda repressor-like DNA-binding domains"/>
    <property type="match status" value="1"/>
</dbReference>
<dbReference type="CDD" id="cd00093">
    <property type="entry name" value="HTH_XRE"/>
    <property type="match status" value="1"/>
</dbReference>
<protein>
    <submittedName>
        <fullName evidence="5">Putative transcriptional regulator</fullName>
    </submittedName>
</protein>
<dbReference type="InterPro" id="IPR001387">
    <property type="entry name" value="Cro/C1-type_HTH"/>
</dbReference>
<gene>
    <name evidence="5" type="ORF">C8N32_1147</name>
</gene>
<dbReference type="GO" id="GO:0003677">
    <property type="term" value="F:DNA binding"/>
    <property type="evidence" value="ECO:0007669"/>
    <property type="project" value="UniProtKB-KW"/>
</dbReference>
<keyword evidence="3" id="KW-0804">Transcription</keyword>
<evidence type="ECO:0000256" key="3">
    <source>
        <dbReference type="ARBA" id="ARBA00023163"/>
    </source>
</evidence>
<proteinExistence type="predicted"/>
<evidence type="ECO:0000256" key="1">
    <source>
        <dbReference type="ARBA" id="ARBA00023015"/>
    </source>
</evidence>
<evidence type="ECO:0000256" key="2">
    <source>
        <dbReference type="ARBA" id="ARBA00023125"/>
    </source>
</evidence>
<reference evidence="5 6" key="1">
    <citation type="submission" date="2018-04" db="EMBL/GenBank/DDBJ databases">
        <title>Genomic Encyclopedia of Archaeal and Bacterial Type Strains, Phase II (KMG-II): from individual species to whole genera.</title>
        <authorList>
            <person name="Goeker M."/>
        </authorList>
    </citation>
    <scope>NUCLEOTIDE SEQUENCE [LARGE SCALE GENOMIC DNA]</scope>
    <source>
        <strain evidence="5 6">DSM 18064</strain>
    </source>
</reference>
<dbReference type="AlphaFoldDB" id="A0A2T5BQ88"/>
<organism evidence="5 6">
    <name type="scientific">Rhodovulum imhoffii</name>
    <dbReference type="NCBI Taxonomy" id="365340"/>
    <lineage>
        <taxon>Bacteria</taxon>
        <taxon>Pseudomonadati</taxon>
        <taxon>Pseudomonadota</taxon>
        <taxon>Alphaproteobacteria</taxon>
        <taxon>Rhodobacterales</taxon>
        <taxon>Paracoccaceae</taxon>
        <taxon>Rhodovulum</taxon>
    </lineage>
</organism>
<dbReference type="PANTHER" id="PTHR36511">
    <property type="entry name" value="MERR FAMILY BACTERIAL REGULATORY PROTEIN"/>
    <property type="match status" value="1"/>
</dbReference>
<dbReference type="RefSeq" id="WP_107893026.1">
    <property type="nucleotide sequence ID" value="NZ_NHSI01000040.1"/>
</dbReference>
<keyword evidence="2" id="KW-0238">DNA-binding</keyword>
<dbReference type="InterPro" id="IPR010982">
    <property type="entry name" value="Lambda_DNA-bd_dom_sf"/>
</dbReference>
<feature type="domain" description="HTH cro/C1-type" evidence="4">
    <location>
        <begin position="35"/>
        <end position="88"/>
    </location>
</feature>
<dbReference type="SMART" id="SM00530">
    <property type="entry name" value="HTH_XRE"/>
    <property type="match status" value="1"/>
</dbReference>
<dbReference type="EMBL" id="QAAA01000014">
    <property type="protein sequence ID" value="PTN01308.1"/>
    <property type="molecule type" value="Genomic_DNA"/>
</dbReference>
<accession>A0A2T5BQ88</accession>
<dbReference type="PANTHER" id="PTHR36511:SF4">
    <property type="entry name" value="ANTITOXIN MQSA"/>
    <property type="match status" value="1"/>
</dbReference>
<name>A0A2T5BQ88_9RHOB</name>